<dbReference type="PANTHER" id="PTHR11985:SF15">
    <property type="entry name" value="GLYCEROL-3-PHOSPHATE DEHYDROGENASE, MITOCHONDRIAL"/>
    <property type="match status" value="1"/>
</dbReference>
<dbReference type="Pfam" id="PF01266">
    <property type="entry name" value="DAO"/>
    <property type="match status" value="1"/>
</dbReference>
<evidence type="ECO:0000256" key="2">
    <source>
        <dbReference type="ARBA" id="ARBA00007330"/>
    </source>
</evidence>
<feature type="non-terminal residue" evidence="7">
    <location>
        <position position="1"/>
    </location>
</feature>
<keyword evidence="4" id="KW-0274">FAD</keyword>
<dbReference type="GO" id="GO:0006072">
    <property type="term" value="P:glycerol-3-phosphate metabolic process"/>
    <property type="evidence" value="ECO:0007669"/>
    <property type="project" value="InterPro"/>
</dbReference>
<comment type="similarity">
    <text evidence="2">Belongs to the FAD-dependent glycerol-3-phosphate dehydrogenase family.</text>
</comment>
<protein>
    <recommendedName>
        <fullName evidence="6">FAD dependent oxidoreductase domain-containing protein</fullName>
    </recommendedName>
</protein>
<gene>
    <name evidence="7" type="ORF">METZ01_LOCUS243199</name>
</gene>
<dbReference type="PRINTS" id="PR01001">
    <property type="entry name" value="FADG3PDH"/>
</dbReference>
<dbReference type="InterPro" id="IPR000447">
    <property type="entry name" value="G3P_DH_FAD-dep"/>
</dbReference>
<dbReference type="SUPFAM" id="SSF51905">
    <property type="entry name" value="FAD/NAD(P)-binding domain"/>
    <property type="match status" value="1"/>
</dbReference>
<evidence type="ECO:0000256" key="1">
    <source>
        <dbReference type="ARBA" id="ARBA00001974"/>
    </source>
</evidence>
<dbReference type="PANTHER" id="PTHR11985">
    <property type="entry name" value="GLYCEROL-3-PHOSPHATE DEHYDROGENASE"/>
    <property type="match status" value="1"/>
</dbReference>
<reference evidence="7" key="1">
    <citation type="submission" date="2018-05" db="EMBL/GenBank/DDBJ databases">
        <authorList>
            <person name="Lanie J.A."/>
            <person name="Ng W.-L."/>
            <person name="Kazmierczak K.M."/>
            <person name="Andrzejewski T.M."/>
            <person name="Davidsen T.M."/>
            <person name="Wayne K.J."/>
            <person name="Tettelin H."/>
            <person name="Glass J.I."/>
            <person name="Rusch D."/>
            <person name="Podicherti R."/>
            <person name="Tsui H.-C.T."/>
            <person name="Winkler M.E."/>
        </authorList>
    </citation>
    <scope>NUCLEOTIDE SEQUENCE</scope>
</reference>
<keyword evidence="3" id="KW-0285">Flavoprotein</keyword>
<dbReference type="AlphaFoldDB" id="A0A382HTE0"/>
<name>A0A382HTE0_9ZZZZ</name>
<dbReference type="GO" id="GO:0004368">
    <property type="term" value="F:glycerol-3-phosphate dehydrogenase (quinone) activity"/>
    <property type="evidence" value="ECO:0007669"/>
    <property type="project" value="InterPro"/>
</dbReference>
<evidence type="ECO:0000256" key="5">
    <source>
        <dbReference type="ARBA" id="ARBA00023002"/>
    </source>
</evidence>
<feature type="non-terminal residue" evidence="7">
    <location>
        <position position="401"/>
    </location>
</feature>
<accession>A0A382HTE0</accession>
<dbReference type="InterPro" id="IPR036188">
    <property type="entry name" value="FAD/NAD-bd_sf"/>
</dbReference>
<evidence type="ECO:0000259" key="6">
    <source>
        <dbReference type="Pfam" id="PF01266"/>
    </source>
</evidence>
<dbReference type="Gene3D" id="3.50.50.60">
    <property type="entry name" value="FAD/NAD(P)-binding domain"/>
    <property type="match status" value="1"/>
</dbReference>
<feature type="domain" description="FAD dependent oxidoreductase" evidence="6">
    <location>
        <begin position="14"/>
        <end position="348"/>
    </location>
</feature>
<dbReference type="EMBL" id="UINC01063087">
    <property type="protein sequence ID" value="SVB90345.1"/>
    <property type="molecule type" value="Genomic_DNA"/>
</dbReference>
<proteinExistence type="inferred from homology"/>
<comment type="cofactor">
    <cofactor evidence="1">
        <name>FAD</name>
        <dbReference type="ChEBI" id="CHEBI:57692"/>
    </cofactor>
</comment>
<evidence type="ECO:0000256" key="3">
    <source>
        <dbReference type="ARBA" id="ARBA00022630"/>
    </source>
</evidence>
<dbReference type="Gene3D" id="3.30.9.10">
    <property type="entry name" value="D-Amino Acid Oxidase, subunit A, domain 2"/>
    <property type="match status" value="1"/>
</dbReference>
<organism evidence="7">
    <name type="scientific">marine metagenome</name>
    <dbReference type="NCBI Taxonomy" id="408172"/>
    <lineage>
        <taxon>unclassified sequences</taxon>
        <taxon>metagenomes</taxon>
        <taxon>ecological metagenomes</taxon>
    </lineage>
</organism>
<sequence length="401" mass="44116">VQRDLGRLADTDFDVVVVGGGIYGTTAAWDAALRGLSVALIDRADFGSGTSFNSAKTVHGGVRMLQSGNILGLRQFVQERRALSRIAPHLIHPMPFVIPTDRSFSRHRWLMRIAFALNDFLAGDRNHGVDPANHLPHSRLLSRTECLRLNPFIDPDGVTGGIKWFDCQMHNSDRVNLSFVLSAEAKGAVVANYVECIGANRHNGRVNGITVRDRLNGEQFDIRARVVLNAAGPWAPSLLTKLIPEARPTLPHGLSKAMNLILEKPMAHQHAVGGQRNSRLLFLAPWRGFTLAGTSHTHFKSVPDTLSVTQPEVEEFLRDINNTFPGLSAELKDIRLVHRGLLPSQEDNATGVRLLKQSAVRDHRQDGFPGLISILGVRYTTARYTAQQAIDTVFSVLHVAA</sequence>
<evidence type="ECO:0000256" key="4">
    <source>
        <dbReference type="ARBA" id="ARBA00022827"/>
    </source>
</evidence>
<dbReference type="InterPro" id="IPR006076">
    <property type="entry name" value="FAD-dep_OxRdtase"/>
</dbReference>
<keyword evidence="5" id="KW-0560">Oxidoreductase</keyword>
<evidence type="ECO:0000313" key="7">
    <source>
        <dbReference type="EMBL" id="SVB90345.1"/>
    </source>
</evidence>